<keyword evidence="3" id="KW-1185">Reference proteome</keyword>
<keyword evidence="1" id="KW-1133">Transmembrane helix</keyword>
<evidence type="ECO:0000256" key="1">
    <source>
        <dbReference type="SAM" id="Phobius"/>
    </source>
</evidence>
<dbReference type="STRING" id="329726.AM1_4416"/>
<accession>B0CEZ6</accession>
<evidence type="ECO:0000313" key="3">
    <source>
        <dbReference type="Proteomes" id="UP000000268"/>
    </source>
</evidence>
<dbReference type="OrthoDB" id="532853at2"/>
<feature type="transmembrane region" description="Helical" evidence="1">
    <location>
        <begin position="40"/>
        <end position="59"/>
    </location>
</feature>
<evidence type="ECO:0000313" key="2">
    <source>
        <dbReference type="EMBL" id="ABW29393.1"/>
    </source>
</evidence>
<dbReference type="AlphaFoldDB" id="B0CEZ6"/>
<gene>
    <name evidence="2" type="ordered locus">AM1_4416</name>
</gene>
<dbReference type="HOGENOM" id="CLU_2756433_0_0_3"/>
<dbReference type="EMBL" id="CP000828">
    <property type="protein sequence ID" value="ABW29393.1"/>
    <property type="molecule type" value="Genomic_DNA"/>
</dbReference>
<dbReference type="KEGG" id="amr:AM1_4416"/>
<dbReference type="Proteomes" id="UP000000268">
    <property type="component" value="Chromosome"/>
</dbReference>
<name>B0CEZ6_ACAM1</name>
<proteinExistence type="predicted"/>
<sequence length="65" mass="7487">MQMNLSLLQSSLNLLNHNLWIAQQFEDNLGSSFQSTWDNFIQSGQVWALIIGFIVGYVFRSITSY</sequence>
<reference evidence="2 3" key="1">
    <citation type="journal article" date="2008" name="Proc. Natl. Acad. Sci. U.S.A.">
        <title>Niche adaptation and genome expansion in the chlorophyll d-producing cyanobacterium Acaryochloris marina.</title>
        <authorList>
            <person name="Swingley W.D."/>
            <person name="Chen M."/>
            <person name="Cheung P.C."/>
            <person name="Conrad A.L."/>
            <person name="Dejesa L.C."/>
            <person name="Hao J."/>
            <person name="Honchak B.M."/>
            <person name="Karbach L.E."/>
            <person name="Kurdoglu A."/>
            <person name="Lahiri S."/>
            <person name="Mastrian S.D."/>
            <person name="Miyashita H."/>
            <person name="Page L."/>
            <person name="Ramakrishna P."/>
            <person name="Satoh S."/>
            <person name="Sattley W.M."/>
            <person name="Shimada Y."/>
            <person name="Taylor H.L."/>
            <person name="Tomo T."/>
            <person name="Tsuchiya T."/>
            <person name="Wang Z.T."/>
            <person name="Raymond J."/>
            <person name="Mimuro M."/>
            <person name="Blankenship R.E."/>
            <person name="Touchman J.W."/>
        </authorList>
    </citation>
    <scope>NUCLEOTIDE SEQUENCE [LARGE SCALE GENOMIC DNA]</scope>
    <source>
        <strain evidence="3">MBIC 11017</strain>
    </source>
</reference>
<organism evidence="2 3">
    <name type="scientific">Acaryochloris marina (strain MBIC 11017)</name>
    <dbReference type="NCBI Taxonomy" id="329726"/>
    <lineage>
        <taxon>Bacteria</taxon>
        <taxon>Bacillati</taxon>
        <taxon>Cyanobacteriota</taxon>
        <taxon>Cyanophyceae</taxon>
        <taxon>Acaryochloridales</taxon>
        <taxon>Acaryochloridaceae</taxon>
        <taxon>Acaryochloris</taxon>
    </lineage>
</organism>
<keyword evidence="1" id="KW-0812">Transmembrane</keyword>
<protein>
    <submittedName>
        <fullName evidence="2">Uncharacterized protein</fullName>
    </submittedName>
</protein>
<keyword evidence="1" id="KW-0472">Membrane</keyword>